<dbReference type="InterPro" id="IPR056125">
    <property type="entry name" value="DUF7708"/>
</dbReference>
<dbReference type="SUPFAM" id="SSF52540">
    <property type="entry name" value="P-loop containing nucleoside triphosphate hydrolases"/>
    <property type="match status" value="1"/>
</dbReference>
<feature type="domain" description="Nephrocystin 3-like N-terminal" evidence="5">
    <location>
        <begin position="274"/>
        <end position="442"/>
    </location>
</feature>
<gene>
    <name evidence="6" type="ORF">CLO192961_LOCUS69119</name>
</gene>
<feature type="domain" description="DUF7708" evidence="4">
    <location>
        <begin position="87"/>
        <end position="204"/>
    </location>
</feature>
<evidence type="ECO:0000313" key="7">
    <source>
        <dbReference type="Proteomes" id="UP000766486"/>
    </source>
</evidence>
<proteinExistence type="predicted"/>
<dbReference type="InterPro" id="IPR027417">
    <property type="entry name" value="P-loop_NTPase"/>
</dbReference>
<keyword evidence="1" id="KW-0677">Repeat</keyword>
<protein>
    <recommendedName>
        <fullName evidence="8">NACHT domain-containing protein</fullName>
    </recommendedName>
</protein>
<keyword evidence="7" id="KW-1185">Reference proteome</keyword>
<evidence type="ECO:0008006" key="8">
    <source>
        <dbReference type="Google" id="ProtNLM"/>
    </source>
</evidence>
<dbReference type="Proteomes" id="UP000766486">
    <property type="component" value="Unassembled WGS sequence"/>
</dbReference>
<evidence type="ECO:0000259" key="4">
    <source>
        <dbReference type="Pfam" id="PF24809"/>
    </source>
</evidence>
<evidence type="ECO:0000256" key="2">
    <source>
        <dbReference type="SAM" id="Coils"/>
    </source>
</evidence>
<organism evidence="6 7">
    <name type="scientific">Bionectria ochroleuca</name>
    <name type="common">Gliocladium roseum</name>
    <dbReference type="NCBI Taxonomy" id="29856"/>
    <lineage>
        <taxon>Eukaryota</taxon>
        <taxon>Fungi</taxon>
        <taxon>Dikarya</taxon>
        <taxon>Ascomycota</taxon>
        <taxon>Pezizomycotina</taxon>
        <taxon>Sordariomycetes</taxon>
        <taxon>Hypocreomycetidae</taxon>
        <taxon>Hypocreales</taxon>
        <taxon>Bionectriaceae</taxon>
        <taxon>Clonostachys</taxon>
    </lineage>
</organism>
<evidence type="ECO:0000313" key="6">
    <source>
        <dbReference type="EMBL" id="VUC21965.1"/>
    </source>
</evidence>
<feature type="region of interest" description="Disordered" evidence="3">
    <location>
        <begin position="890"/>
        <end position="935"/>
    </location>
</feature>
<keyword evidence="2" id="KW-0175">Coiled coil</keyword>
<dbReference type="Pfam" id="PF24809">
    <property type="entry name" value="DUF7708"/>
    <property type="match status" value="1"/>
</dbReference>
<evidence type="ECO:0000256" key="3">
    <source>
        <dbReference type="SAM" id="MobiDB-lite"/>
    </source>
</evidence>
<accession>A0ABY6TU07</accession>
<dbReference type="Gene3D" id="3.40.50.300">
    <property type="entry name" value="P-loop containing nucleotide triphosphate hydrolases"/>
    <property type="match status" value="1"/>
</dbReference>
<name>A0ABY6TU07_BIOOC</name>
<reference evidence="6 7" key="1">
    <citation type="submission" date="2019-06" db="EMBL/GenBank/DDBJ databases">
        <authorList>
            <person name="Broberg M."/>
        </authorList>
    </citation>
    <scope>NUCLEOTIDE SEQUENCE [LARGE SCALE GENOMIC DNA]</scope>
</reference>
<evidence type="ECO:0000256" key="1">
    <source>
        <dbReference type="ARBA" id="ARBA00022737"/>
    </source>
</evidence>
<comment type="caution">
    <text evidence="6">The sequence shown here is derived from an EMBL/GenBank/DDBJ whole genome shotgun (WGS) entry which is preliminary data.</text>
</comment>
<dbReference type="PANTHER" id="PTHR10039">
    <property type="entry name" value="AMELOGENIN"/>
    <property type="match status" value="1"/>
</dbReference>
<feature type="coiled-coil region" evidence="2">
    <location>
        <begin position="182"/>
        <end position="233"/>
    </location>
</feature>
<evidence type="ECO:0000259" key="5">
    <source>
        <dbReference type="Pfam" id="PF24883"/>
    </source>
</evidence>
<dbReference type="InterPro" id="IPR056884">
    <property type="entry name" value="NPHP3-like_N"/>
</dbReference>
<sequence length="1189" mass="136297">MALSTRRSAPAQQIIQTAFEELQNILSASDHASLQDTTLEDVRQAAYQIETQLRARKRFLNMRRLMPLLSGLEDFSGSIGILCTGTPYLPWLWSPIKLILKVASSNVEAMEKIIKGYSQIAGPLARFRMLNQTFSNNPQFQHVLALFYADIVSFHKEAYQFVRRSDWELFFMTSWGRFQRRHDRLLEDLEEHERLVDKTAAAINASNVEDIKVNLDELRRENLEKLARDEEEQTAGQYLSLKNLLNTDESEQLKIFDGISDGATIDGGVSDNGWLLKHPKIQSWIRPKQETTFLILDGSPGSGKSVLATHLAAFLRAHGQSLVISHFCTYTFPSSTLYENVLRSILIQIIRSDVDLIAYIYDQLVLKKHPAKVQLLEQLVRACVAAGSRIPSQDRFIHLIFDGLDECNISEQKKVIKMMERIVASAGLSTHTKTVCKILVLSSASETISRRARNKEFIHLSDEKDSMERSIRCFAQSRLNRIRSELTQIGITDTQISEMAIRIAKKAEGMFLWAKLVLDYLENNIFYTRDEILGAVDKLPRKLSEFYSQILMQMTVNFDTQSKERLRSILGWIAFSKYPLRKTELRSALAFASGNPDIKELPPQFIFDKCKPLVEHRPDSTYAFIHSSVRDYLLSSDSGHLLDESSIASEHGLATSACLLSGLRTFDDEHCDLSERVSRLVEGIHAFHIYSTKYWAQYILSAVVSDRTKFSKTQFFQNSILVSERLSSRRNTNHELIHNFETNALDEGLSNIRQMNETLHGVISETIHNQKDLALNPDLFIREFVNTHDLVPINSLQSLLENYQKTLKYVLSIKGIRGVSLQDIEKFKQDFGTDAYTCFIWTCSFATLGFRSEKLLREHEASHKRIVCNVSMCQYPPFSSNHALKAHLEKTHNQSGQGLRRPRIRRDSKKMSLSQNQKDISHETRDTPQQQSKPAMPVLVCREPQSTDSFIGYTNKSELHKNTKKEYMHFMDEEDHIVKQDLAAALGLDHDDRVIPDQKRTHKNDAIPKERSIQYMQRTNSIALGLEPDGCLERDHKQAVPLQTTSTAQQAYIQTCSTIKMNYIQFIRDIDCHNILFSDDGSQLALSLRDRVAIYHQQDRDYTFSPADVIMIPEPLMIRNVAFRPLNGNLVIVTSYFGLSSNPRWERVSTYFVVHSRNSTRCFGMRQPQLDEDQRYYLPKNKGANHHCD</sequence>
<dbReference type="EMBL" id="CABFNS010000502">
    <property type="protein sequence ID" value="VUC21965.1"/>
    <property type="molecule type" value="Genomic_DNA"/>
</dbReference>
<dbReference type="PANTHER" id="PTHR10039:SF14">
    <property type="entry name" value="NACHT DOMAIN-CONTAINING PROTEIN"/>
    <property type="match status" value="1"/>
</dbReference>
<dbReference type="Pfam" id="PF24883">
    <property type="entry name" value="NPHP3_N"/>
    <property type="match status" value="1"/>
</dbReference>